<dbReference type="SUPFAM" id="SSF88659">
    <property type="entry name" value="Sigma3 and sigma4 domains of RNA polymerase sigma factors"/>
    <property type="match status" value="1"/>
</dbReference>
<sequence>MYRLSRSEGTFTEELYNKYYKRIYTYCQKRVKWQNELSDLAEDCTQNTFLEAHRQISRLRSHPNIEGWLYTTARNMINHSYRSMYAKKRREVILDETISNSLMELDQDLERLFHEHINYEALCSEILGRLNEKEYELYTDYYQNRMSVSSLSEKYGITVTATTTRIHRLKKKIKMIIHEHYSDHLD</sequence>
<dbReference type="GO" id="GO:0000428">
    <property type="term" value="C:DNA-directed RNA polymerase complex"/>
    <property type="evidence" value="ECO:0007669"/>
    <property type="project" value="UniProtKB-KW"/>
</dbReference>
<dbReference type="PANTHER" id="PTHR43133">
    <property type="entry name" value="RNA POLYMERASE ECF-TYPE SIGMA FACTO"/>
    <property type="match status" value="1"/>
</dbReference>
<dbReference type="InterPro" id="IPR013324">
    <property type="entry name" value="RNA_pol_sigma_r3/r4-like"/>
</dbReference>
<dbReference type="InterPro" id="IPR007627">
    <property type="entry name" value="RNA_pol_sigma70_r2"/>
</dbReference>
<dbReference type="RefSeq" id="WP_120461795.1">
    <property type="nucleotide sequence ID" value="NZ_KZ987724.1"/>
</dbReference>
<dbReference type="SUPFAM" id="SSF88946">
    <property type="entry name" value="Sigma2 domain of RNA polymerase sigma factors"/>
    <property type="match status" value="1"/>
</dbReference>
<feature type="domain" description="RNA polymerase sigma-70 region 2" evidence="5">
    <location>
        <begin position="15"/>
        <end position="83"/>
    </location>
</feature>
<keyword evidence="4" id="KW-0804">Transcription</keyword>
<name>A0ABQ1VU73_9BACL</name>
<evidence type="ECO:0000256" key="2">
    <source>
        <dbReference type="ARBA" id="ARBA00023015"/>
    </source>
</evidence>
<evidence type="ECO:0000259" key="5">
    <source>
        <dbReference type="Pfam" id="PF04542"/>
    </source>
</evidence>
<evidence type="ECO:0000256" key="4">
    <source>
        <dbReference type="ARBA" id="ARBA00023163"/>
    </source>
</evidence>
<dbReference type="InterPro" id="IPR039425">
    <property type="entry name" value="RNA_pol_sigma-70-like"/>
</dbReference>
<dbReference type="NCBIfam" id="TIGR02937">
    <property type="entry name" value="sigma70-ECF"/>
    <property type="match status" value="1"/>
</dbReference>
<comment type="similarity">
    <text evidence="1">Belongs to the sigma-70 factor family. ECF subfamily.</text>
</comment>
<keyword evidence="7" id="KW-1185">Reference proteome</keyword>
<dbReference type="InterPro" id="IPR013325">
    <property type="entry name" value="RNA_pol_sigma_r2"/>
</dbReference>
<protein>
    <submittedName>
        <fullName evidence="6">DNA-directed RNA polymerase sigma-70 factor</fullName>
    </submittedName>
</protein>
<evidence type="ECO:0000256" key="3">
    <source>
        <dbReference type="ARBA" id="ARBA00023082"/>
    </source>
</evidence>
<organism evidence="6 7">
    <name type="scientific">Paenibacillus aceti</name>
    <dbReference type="NCBI Taxonomy" id="1820010"/>
    <lineage>
        <taxon>Bacteria</taxon>
        <taxon>Bacillati</taxon>
        <taxon>Bacillota</taxon>
        <taxon>Bacilli</taxon>
        <taxon>Bacillales</taxon>
        <taxon>Paenibacillaceae</taxon>
        <taxon>Paenibacillus</taxon>
    </lineage>
</organism>
<proteinExistence type="inferred from homology"/>
<keyword evidence="3" id="KW-0731">Sigma factor</keyword>
<evidence type="ECO:0000313" key="7">
    <source>
        <dbReference type="Proteomes" id="UP000608420"/>
    </source>
</evidence>
<evidence type="ECO:0000313" key="6">
    <source>
        <dbReference type="EMBL" id="GGF98624.1"/>
    </source>
</evidence>
<comment type="caution">
    <text evidence="6">The sequence shown here is derived from an EMBL/GenBank/DDBJ whole genome shotgun (WGS) entry which is preliminary data.</text>
</comment>
<gene>
    <name evidence="6" type="ORF">GCM10010913_20550</name>
</gene>
<evidence type="ECO:0000256" key="1">
    <source>
        <dbReference type="ARBA" id="ARBA00010641"/>
    </source>
</evidence>
<dbReference type="Pfam" id="PF04542">
    <property type="entry name" value="Sigma70_r2"/>
    <property type="match status" value="1"/>
</dbReference>
<keyword evidence="6" id="KW-0240">DNA-directed RNA polymerase</keyword>
<reference evidence="7" key="1">
    <citation type="journal article" date="2019" name="Int. J. Syst. Evol. Microbiol.">
        <title>The Global Catalogue of Microorganisms (GCM) 10K type strain sequencing project: providing services to taxonomists for standard genome sequencing and annotation.</title>
        <authorList>
            <consortium name="The Broad Institute Genomics Platform"/>
            <consortium name="The Broad Institute Genome Sequencing Center for Infectious Disease"/>
            <person name="Wu L."/>
            <person name="Ma J."/>
        </authorList>
    </citation>
    <scope>NUCLEOTIDE SEQUENCE [LARGE SCALE GENOMIC DNA]</scope>
    <source>
        <strain evidence="7">CGMCC 1.15420</strain>
    </source>
</reference>
<dbReference type="InterPro" id="IPR014284">
    <property type="entry name" value="RNA_pol_sigma-70_dom"/>
</dbReference>
<dbReference type="EMBL" id="BMIW01000012">
    <property type="protein sequence ID" value="GGF98624.1"/>
    <property type="molecule type" value="Genomic_DNA"/>
</dbReference>
<accession>A0ABQ1VU73</accession>
<keyword evidence="2" id="KW-0805">Transcription regulation</keyword>
<dbReference type="PANTHER" id="PTHR43133:SF62">
    <property type="entry name" value="RNA POLYMERASE SIGMA FACTOR SIGZ"/>
    <property type="match status" value="1"/>
</dbReference>
<dbReference type="Gene3D" id="1.10.1740.10">
    <property type="match status" value="1"/>
</dbReference>
<dbReference type="Proteomes" id="UP000608420">
    <property type="component" value="Unassembled WGS sequence"/>
</dbReference>